<feature type="compositionally biased region" description="Acidic residues" evidence="1">
    <location>
        <begin position="46"/>
        <end position="67"/>
    </location>
</feature>
<dbReference type="Pfam" id="PF00169">
    <property type="entry name" value="PH"/>
    <property type="match status" value="1"/>
</dbReference>
<dbReference type="InterPro" id="IPR001849">
    <property type="entry name" value="PH_domain"/>
</dbReference>
<keyword evidence="5" id="KW-1185">Reference proteome</keyword>
<dbReference type="EMBL" id="MU001853">
    <property type="protein sequence ID" value="KAF2795621.1"/>
    <property type="molecule type" value="Genomic_DNA"/>
</dbReference>
<evidence type="ECO:0008006" key="6">
    <source>
        <dbReference type="Google" id="ProtNLM"/>
    </source>
</evidence>
<name>A0A6A6XGY0_9PLEO</name>
<dbReference type="PROSITE" id="PS50003">
    <property type="entry name" value="PH_DOMAIN"/>
    <property type="match status" value="1"/>
</dbReference>
<dbReference type="SUPFAM" id="SSF47769">
    <property type="entry name" value="SAM/Pointed domain"/>
    <property type="match status" value="1"/>
</dbReference>
<feature type="compositionally biased region" description="Basic and acidic residues" evidence="1">
    <location>
        <begin position="286"/>
        <end position="298"/>
    </location>
</feature>
<dbReference type="Gene3D" id="1.10.150.50">
    <property type="entry name" value="Transcription Factor, Ets-1"/>
    <property type="match status" value="1"/>
</dbReference>
<dbReference type="Proteomes" id="UP000799757">
    <property type="component" value="Unassembled WGS sequence"/>
</dbReference>
<dbReference type="AlphaFoldDB" id="A0A6A6XGY0"/>
<evidence type="ECO:0000259" key="3">
    <source>
        <dbReference type="PROSITE" id="PS50105"/>
    </source>
</evidence>
<dbReference type="Gene3D" id="2.30.29.30">
    <property type="entry name" value="Pleckstrin-homology domain (PH domain)/Phosphotyrosine-binding domain (PTB)"/>
    <property type="match status" value="1"/>
</dbReference>
<dbReference type="CDD" id="cd09535">
    <property type="entry name" value="SAM_BOI-like_fungal"/>
    <property type="match status" value="1"/>
</dbReference>
<feature type="region of interest" description="Disordered" evidence="1">
    <location>
        <begin position="46"/>
        <end position="94"/>
    </location>
</feature>
<feature type="region of interest" description="Disordered" evidence="1">
    <location>
        <begin position="583"/>
        <end position="674"/>
    </location>
</feature>
<dbReference type="SMART" id="SM00233">
    <property type="entry name" value="PH"/>
    <property type="match status" value="1"/>
</dbReference>
<evidence type="ECO:0000313" key="4">
    <source>
        <dbReference type="EMBL" id="KAF2795621.1"/>
    </source>
</evidence>
<dbReference type="InterPro" id="IPR011993">
    <property type="entry name" value="PH-like_dom_sf"/>
</dbReference>
<dbReference type="Pfam" id="PF07647">
    <property type="entry name" value="SAM_2"/>
    <property type="match status" value="1"/>
</dbReference>
<proteinExistence type="predicted"/>
<evidence type="ECO:0000313" key="5">
    <source>
        <dbReference type="Proteomes" id="UP000799757"/>
    </source>
</evidence>
<feature type="region of interest" description="Disordered" evidence="1">
    <location>
        <begin position="493"/>
        <end position="556"/>
    </location>
</feature>
<evidence type="ECO:0000259" key="2">
    <source>
        <dbReference type="PROSITE" id="PS50003"/>
    </source>
</evidence>
<organism evidence="4 5">
    <name type="scientific">Melanomma pulvis-pyrius CBS 109.77</name>
    <dbReference type="NCBI Taxonomy" id="1314802"/>
    <lineage>
        <taxon>Eukaryota</taxon>
        <taxon>Fungi</taxon>
        <taxon>Dikarya</taxon>
        <taxon>Ascomycota</taxon>
        <taxon>Pezizomycotina</taxon>
        <taxon>Dothideomycetes</taxon>
        <taxon>Pleosporomycetidae</taxon>
        <taxon>Pleosporales</taxon>
        <taxon>Melanommataceae</taxon>
        <taxon>Melanomma</taxon>
    </lineage>
</organism>
<gene>
    <name evidence="4" type="ORF">K505DRAFT_301765</name>
</gene>
<feature type="compositionally biased region" description="Polar residues" evidence="1">
    <location>
        <begin position="70"/>
        <end position="88"/>
    </location>
</feature>
<dbReference type="SUPFAM" id="SSF50729">
    <property type="entry name" value="PH domain-like"/>
    <property type="match status" value="1"/>
</dbReference>
<dbReference type="InterPro" id="IPR001660">
    <property type="entry name" value="SAM"/>
</dbReference>
<dbReference type="InterPro" id="IPR013761">
    <property type="entry name" value="SAM/pointed_sf"/>
</dbReference>
<dbReference type="PROSITE" id="PS50105">
    <property type="entry name" value="SAM_DOMAIN"/>
    <property type="match status" value="1"/>
</dbReference>
<dbReference type="OrthoDB" id="422827at2759"/>
<feature type="domain" description="PH" evidence="2">
    <location>
        <begin position="678"/>
        <end position="813"/>
    </location>
</feature>
<feature type="compositionally biased region" description="Polar residues" evidence="1">
    <location>
        <begin position="648"/>
        <end position="660"/>
    </location>
</feature>
<feature type="domain" description="SAM" evidence="3">
    <location>
        <begin position="182"/>
        <end position="246"/>
    </location>
</feature>
<feature type="region of interest" description="Disordered" evidence="1">
    <location>
        <begin position="254"/>
        <end position="317"/>
    </location>
</feature>
<protein>
    <recommendedName>
        <fullName evidence="6">SAM and PH domain-containing protein</fullName>
    </recommendedName>
</protein>
<accession>A0A6A6XGY0</accession>
<reference evidence="4" key="1">
    <citation type="journal article" date="2020" name="Stud. Mycol.">
        <title>101 Dothideomycetes genomes: a test case for predicting lifestyles and emergence of pathogens.</title>
        <authorList>
            <person name="Haridas S."/>
            <person name="Albert R."/>
            <person name="Binder M."/>
            <person name="Bloem J."/>
            <person name="Labutti K."/>
            <person name="Salamov A."/>
            <person name="Andreopoulos B."/>
            <person name="Baker S."/>
            <person name="Barry K."/>
            <person name="Bills G."/>
            <person name="Bluhm B."/>
            <person name="Cannon C."/>
            <person name="Castanera R."/>
            <person name="Culley D."/>
            <person name="Daum C."/>
            <person name="Ezra D."/>
            <person name="Gonzalez J."/>
            <person name="Henrissat B."/>
            <person name="Kuo A."/>
            <person name="Liang C."/>
            <person name="Lipzen A."/>
            <person name="Lutzoni F."/>
            <person name="Magnuson J."/>
            <person name="Mondo S."/>
            <person name="Nolan M."/>
            <person name="Ohm R."/>
            <person name="Pangilinan J."/>
            <person name="Park H.-J."/>
            <person name="Ramirez L."/>
            <person name="Alfaro M."/>
            <person name="Sun H."/>
            <person name="Tritt A."/>
            <person name="Yoshinaga Y."/>
            <person name="Zwiers L.-H."/>
            <person name="Turgeon B."/>
            <person name="Goodwin S."/>
            <person name="Spatafora J."/>
            <person name="Crous P."/>
            <person name="Grigoriev I."/>
        </authorList>
    </citation>
    <scope>NUCLEOTIDE SEQUENCE</scope>
    <source>
        <strain evidence="4">CBS 109.77</strain>
    </source>
</reference>
<evidence type="ECO:0000256" key="1">
    <source>
        <dbReference type="SAM" id="MobiDB-lite"/>
    </source>
</evidence>
<feature type="compositionally biased region" description="Basic residues" evidence="1">
    <location>
        <begin position="306"/>
        <end position="315"/>
    </location>
</feature>
<dbReference type="SMART" id="SM00454">
    <property type="entry name" value="SAM"/>
    <property type="match status" value="1"/>
</dbReference>
<feature type="region of interest" description="Disordered" evidence="1">
    <location>
        <begin position="1"/>
        <end position="21"/>
    </location>
</feature>
<sequence>MQAMTPITPLEPSEMFQRGKSQSFLMPAVSARSSLARPLSSFTDIEDIETDIEDLEDVGDDDSDFEEYSLGSSNDNRRSQTTISTFEEVQTPRDLEPRQQYAYDWYLPKPVEGPKGPHLFRASQSSNDFFALQLSPLLPKEPPSRLQTAFREASPETVVPMREYNNIASAVAHLDNAEVRAWTSREVATWMYQNGFDDEIIDRFEAHDITGAVLLDLQFDDLKELEIQSFGKRHQLWNHIDSLRTAEGLISPTAPAPTPFEDISRPCTAADMSKGKNQDRRHRDKSRGANECDGDDAKTPITPGGGRRRRGRRHRNLGDDIITPAESVSIVAIEQLLPKPHKCAKGERCAKFRKQQRQLARLQEEHGFPISPEKGGHIFIAGDPGNAQTANRTVDNVYRPTSDAIPSVVASSDLLGPGDLPEFDLQEDMLQRLELRDPQDNVRQFLTLQGVEQPYTTATPIEAPPTPPMEMFPPRLQTSLPYQAHTSASFEPTYHPIPALHPPEFTPAPHGNLRSLPRLSIPLAPPRSMSAQPQHNGSRGAFAPSPQVVPDTAFSPCRTASPGGIYRFGTPFSEMDAPVTAVPVGPISRDASQSVPPNMQYRDPVQRSGSRADWRRPSLALPALNEDQVFSPTGGSDDSDTLHERETQFSGDDSAPSSPMKTLKQENAGAKGGFNYEGVGHHGWMKKRRTRLLRHEWQDHHFRLNGTTLAMHPNELPSSSALQTIDVDDYAVGCSSLASNKLSAKLRALKISSGHHGKDKNGLPTAFEFQLVPTGPGKGEIRKVLPNGKVHHFAVKSRDDRIDWMRELMLAKALRAKGHGYEVNVNGADM</sequence>